<feature type="domain" description="Transposase Synechocystis PCC 6803" evidence="1">
    <location>
        <begin position="4"/>
        <end position="123"/>
    </location>
</feature>
<dbReference type="Pfam" id="PF01710">
    <property type="entry name" value="HTH_Tnp_IS630"/>
    <property type="match status" value="1"/>
</dbReference>
<dbReference type="InterPro" id="IPR002622">
    <property type="entry name" value="Transposase_14"/>
</dbReference>
<evidence type="ECO:0000259" key="1">
    <source>
        <dbReference type="Pfam" id="PF01710"/>
    </source>
</evidence>
<sequence length="125" mass="14832">MTKSYSNDLRQRVIEYLDEGNGYIEASQLFKISVSAIGRWYRKYKQEGSYFPKRRGGSEKKIDLGKLEEYVKENQNMTLKKAAQEFGVSIFTISYWLKRLGYSYKKKTFRTWKQANKSEVSIKNR</sequence>
<evidence type="ECO:0000313" key="3">
    <source>
        <dbReference type="Proteomes" id="UP000026922"/>
    </source>
</evidence>
<proteinExistence type="predicted"/>
<dbReference type="RefSeq" id="WP_006301614.1">
    <property type="nucleotide sequence ID" value="NZ_ARPM03000097.1"/>
</dbReference>
<reference evidence="2 3" key="1">
    <citation type="journal article" date="2013" name="Genome Announc.">
        <title>Draft Genome Sequence of Holospora undulata Strain HU1, a Micronucleus-Specific Symbiont of the Ciliate Paramecium caudatum.</title>
        <authorList>
            <person name="Dohra H."/>
            <person name="Suzuki H."/>
            <person name="Suzuki T."/>
            <person name="Tanaka K."/>
            <person name="Fujishima M."/>
        </authorList>
    </citation>
    <scope>NUCLEOTIDE SEQUENCE [LARGE SCALE GENOMIC DNA]</scope>
    <source>
        <strain evidence="2 3">HU1</strain>
    </source>
</reference>
<protein>
    <submittedName>
        <fullName evidence="2">Transposase</fullName>
    </submittedName>
</protein>
<comment type="caution">
    <text evidence="2">The sequence shown here is derived from an EMBL/GenBank/DDBJ whole genome shotgun (WGS) entry which is preliminary data.</text>
</comment>
<evidence type="ECO:0000313" key="2">
    <source>
        <dbReference type="EMBL" id="ETZ05201.1"/>
    </source>
</evidence>
<name>A0A061JGI7_9PROT</name>
<dbReference type="Gene3D" id="1.10.10.10">
    <property type="entry name" value="Winged helix-like DNA-binding domain superfamily/Winged helix DNA-binding domain"/>
    <property type="match status" value="1"/>
</dbReference>
<dbReference type="SUPFAM" id="SSF46689">
    <property type="entry name" value="Homeodomain-like"/>
    <property type="match status" value="1"/>
</dbReference>
<accession>A0A061JGI7</accession>
<dbReference type="Proteomes" id="UP000026922">
    <property type="component" value="Unassembled WGS sequence"/>
</dbReference>
<keyword evidence="3" id="KW-1185">Reference proteome</keyword>
<dbReference type="AlphaFoldDB" id="A0A061JGI7"/>
<organism evidence="2 3">
    <name type="scientific">Holospora undulata HU1</name>
    <dbReference type="NCBI Taxonomy" id="1321371"/>
    <lineage>
        <taxon>Bacteria</taxon>
        <taxon>Pseudomonadati</taxon>
        <taxon>Pseudomonadota</taxon>
        <taxon>Alphaproteobacteria</taxon>
        <taxon>Holosporales</taxon>
        <taxon>Holosporaceae</taxon>
        <taxon>Holospora</taxon>
    </lineage>
</organism>
<dbReference type="InterPro" id="IPR036388">
    <property type="entry name" value="WH-like_DNA-bd_sf"/>
</dbReference>
<dbReference type="InterPro" id="IPR009057">
    <property type="entry name" value="Homeodomain-like_sf"/>
</dbReference>
<dbReference type="EMBL" id="ARPM03000097">
    <property type="protein sequence ID" value="ETZ05201.1"/>
    <property type="molecule type" value="Genomic_DNA"/>
</dbReference>
<gene>
    <name evidence="2" type="ORF">K737_300368</name>
</gene>